<keyword evidence="2" id="KW-1185">Reference proteome</keyword>
<dbReference type="Proteomes" id="UP000597762">
    <property type="component" value="Unassembled WGS sequence"/>
</dbReference>
<accession>A0A812CZ33</accession>
<dbReference type="AlphaFoldDB" id="A0A812CZ33"/>
<name>A0A812CZ33_ACAPH</name>
<dbReference type="OrthoDB" id="6123744at2759"/>
<organism evidence="1 2">
    <name type="scientific">Acanthosepion pharaonis</name>
    <name type="common">Pharaoh cuttlefish</name>
    <name type="synonym">Sepia pharaonis</name>
    <dbReference type="NCBI Taxonomy" id="158019"/>
    <lineage>
        <taxon>Eukaryota</taxon>
        <taxon>Metazoa</taxon>
        <taxon>Spiralia</taxon>
        <taxon>Lophotrochozoa</taxon>
        <taxon>Mollusca</taxon>
        <taxon>Cephalopoda</taxon>
        <taxon>Coleoidea</taxon>
        <taxon>Decapodiformes</taxon>
        <taxon>Sepiida</taxon>
        <taxon>Sepiina</taxon>
        <taxon>Sepiidae</taxon>
        <taxon>Acanthosepion</taxon>
    </lineage>
</organism>
<gene>
    <name evidence="1" type="ORF">SPHA_46415</name>
</gene>
<dbReference type="PANTHER" id="PTHR19446">
    <property type="entry name" value="REVERSE TRANSCRIPTASES"/>
    <property type="match status" value="1"/>
</dbReference>
<comment type="caution">
    <text evidence="1">The sequence shown here is derived from an EMBL/GenBank/DDBJ whole genome shotgun (WGS) entry which is preliminary data.</text>
</comment>
<protein>
    <recommendedName>
        <fullName evidence="3">Reverse transcriptase</fullName>
    </recommendedName>
</protein>
<reference evidence="1" key="1">
    <citation type="submission" date="2021-01" db="EMBL/GenBank/DDBJ databases">
        <authorList>
            <person name="Li R."/>
            <person name="Bekaert M."/>
        </authorList>
    </citation>
    <scope>NUCLEOTIDE SEQUENCE</scope>
    <source>
        <strain evidence="1">Farmed</strain>
    </source>
</reference>
<evidence type="ECO:0000313" key="1">
    <source>
        <dbReference type="EMBL" id="CAE1287132.1"/>
    </source>
</evidence>
<evidence type="ECO:0008006" key="3">
    <source>
        <dbReference type="Google" id="ProtNLM"/>
    </source>
</evidence>
<proteinExistence type="predicted"/>
<sequence length="297" mass="33980">MKIAGWNVRTLRDEGTQSLTVVTWRSNDQIDYILVRERWASSILDSRAYRGAAMGSAHGSDYTLVRASLQIEWKALKSVTVEAAHAHLGVTRRLYRDWITVESLRLVEEVRVARLTETANFRDLRRRATHSIRAERNAHWRAFAEETMRAAACGDSRKLYQMVRRASRRTTGVSETLRSRDGAITAGLGEQLNLWKEHFNELLNHPNPATEVSVEPTDEYDCNTAPPTVDEVRDILRHLRNNKAPGEDGIPAEVYNAVPDVFASWVYRVFNAVWLSETYPADWNEAILLPFFKKGER</sequence>
<dbReference type="EMBL" id="CAHIKZ030002446">
    <property type="protein sequence ID" value="CAE1287132.1"/>
    <property type="molecule type" value="Genomic_DNA"/>
</dbReference>
<evidence type="ECO:0000313" key="2">
    <source>
        <dbReference type="Proteomes" id="UP000597762"/>
    </source>
</evidence>